<reference evidence="2" key="1">
    <citation type="submission" date="2020-06" db="EMBL/GenBank/DDBJ databases">
        <authorList>
            <consortium name="Plant Systems Biology data submission"/>
        </authorList>
    </citation>
    <scope>NUCLEOTIDE SEQUENCE</scope>
    <source>
        <strain evidence="2">D6</strain>
    </source>
</reference>
<dbReference type="SUPFAM" id="SSF51197">
    <property type="entry name" value="Clavaminate synthase-like"/>
    <property type="match status" value="1"/>
</dbReference>
<dbReference type="EMBL" id="CAICTM010000657">
    <property type="protein sequence ID" value="CAB9514515.1"/>
    <property type="molecule type" value="Genomic_DNA"/>
</dbReference>
<protein>
    <submittedName>
        <fullName evidence="2">And iron-dependent oxygenase domain-containing protein 2</fullName>
    </submittedName>
</protein>
<evidence type="ECO:0000313" key="3">
    <source>
        <dbReference type="Proteomes" id="UP001153069"/>
    </source>
</evidence>
<sequence>MAPRATTTANECHALEMARNLKLPSREEMLRRDPKVYQFWSDNEECLVDAWNEWQQTDDKALALPKLDESILNPKLKQAIEAAWEDPSKEVNVKDLWEEMAPGVYGIQFFDKDKVQVLREWIDVARESGIPTRPPYGIVLNRKGLMIDPRSVGYMAAPDFQTFYQDVLVDRYIRPMGRLLFPEFIQTKDDSESFAFSIQYQAGGDESIRPHSDASTITFNINLDLEQTWTGSSLYFWDNERTTRKTVAWKPGMAMIHLGRTMHAALPIETGTRSNLVIWTFAKNGGRGYGGADPLMLDDGRYPEEYQLSPEQRWSLPTDRSSPDSWDRFAPF</sequence>
<dbReference type="AlphaFoldDB" id="A0A9N8E616"/>
<feature type="compositionally biased region" description="Basic and acidic residues" evidence="1">
    <location>
        <begin position="321"/>
        <end position="332"/>
    </location>
</feature>
<evidence type="ECO:0000256" key="1">
    <source>
        <dbReference type="SAM" id="MobiDB-lite"/>
    </source>
</evidence>
<name>A0A9N8E616_9STRA</name>
<comment type="caution">
    <text evidence="2">The sequence shown here is derived from an EMBL/GenBank/DDBJ whole genome shotgun (WGS) entry which is preliminary data.</text>
</comment>
<feature type="region of interest" description="Disordered" evidence="1">
    <location>
        <begin position="308"/>
        <end position="332"/>
    </location>
</feature>
<evidence type="ECO:0000313" key="2">
    <source>
        <dbReference type="EMBL" id="CAB9514515.1"/>
    </source>
</evidence>
<proteinExistence type="predicted"/>
<keyword evidence="3" id="KW-1185">Reference proteome</keyword>
<dbReference type="Gene3D" id="2.60.120.620">
    <property type="entry name" value="q2cbj1_9rhob like domain"/>
    <property type="match status" value="1"/>
</dbReference>
<organism evidence="2 3">
    <name type="scientific">Seminavis robusta</name>
    <dbReference type="NCBI Taxonomy" id="568900"/>
    <lineage>
        <taxon>Eukaryota</taxon>
        <taxon>Sar</taxon>
        <taxon>Stramenopiles</taxon>
        <taxon>Ochrophyta</taxon>
        <taxon>Bacillariophyta</taxon>
        <taxon>Bacillariophyceae</taxon>
        <taxon>Bacillariophycidae</taxon>
        <taxon>Naviculales</taxon>
        <taxon>Naviculaceae</taxon>
        <taxon>Seminavis</taxon>
    </lineage>
</organism>
<gene>
    <name evidence="2" type="ORF">SEMRO_658_G182710.1</name>
</gene>
<dbReference type="Proteomes" id="UP001153069">
    <property type="component" value="Unassembled WGS sequence"/>
</dbReference>
<dbReference type="OrthoDB" id="45785at2759"/>
<accession>A0A9N8E616</accession>